<dbReference type="InterPro" id="IPR027417">
    <property type="entry name" value="P-loop_NTPase"/>
</dbReference>
<evidence type="ECO:0000313" key="5">
    <source>
        <dbReference type="EMBL" id="SDX66018.1"/>
    </source>
</evidence>
<dbReference type="EMBL" id="FNNU01000005">
    <property type="protein sequence ID" value="SDX66018.1"/>
    <property type="molecule type" value="Genomic_DNA"/>
</dbReference>
<keyword evidence="6" id="KW-1185">Reference proteome</keyword>
<organism evidence="5 6">
    <name type="scientific">Pseudomonas kuykendallii</name>
    <dbReference type="NCBI Taxonomy" id="1007099"/>
    <lineage>
        <taxon>Bacteria</taxon>
        <taxon>Pseudomonadati</taxon>
        <taxon>Pseudomonadota</taxon>
        <taxon>Gammaproteobacteria</taxon>
        <taxon>Pseudomonadales</taxon>
        <taxon>Pseudomonadaceae</taxon>
        <taxon>Pseudomonas</taxon>
    </lineage>
</organism>
<feature type="domain" description="Terminase large subunit gp17-like C-terminal" evidence="4">
    <location>
        <begin position="411"/>
        <end position="569"/>
    </location>
</feature>
<proteinExistence type="predicted"/>
<dbReference type="AlphaFoldDB" id="A0A1H3DIS4"/>
<evidence type="ECO:0000259" key="3">
    <source>
        <dbReference type="Pfam" id="PF06056"/>
    </source>
</evidence>
<protein>
    <submittedName>
        <fullName evidence="5">Uncharacterized protein YjcR</fullName>
    </submittedName>
</protein>
<dbReference type="Gene3D" id="3.40.50.300">
    <property type="entry name" value="P-loop containing nucleotide triphosphate hydrolases"/>
    <property type="match status" value="1"/>
</dbReference>
<dbReference type="Pfam" id="PF03237">
    <property type="entry name" value="Terminase_6N"/>
    <property type="match status" value="1"/>
</dbReference>
<feature type="domain" description="Terminase ATPase subunit N-terminal" evidence="3">
    <location>
        <begin position="11"/>
        <end position="68"/>
    </location>
</feature>
<sequence>MTDTVQIPIRDNRRQAKFLYWMGWRITEIAEFLGEKDRTVHSWKSRDEWDRSDNVERIGGALEARLVQLILKDAKTGGDFKEIDLLHRQLERQARIQRFQGGGTEAELNPKLDARNAGPKKKPSRNAFSEEEVEQLTQAFIDGCFGYQLDWYRAGNQRTRAILKSRQIGATFYFAREALIDALVTGRNQIFLSASKNQAHIFKAYIQAFAREVCGVELTGDPIILANGAELHFLGTNARTAQGYHGNFYFDEFFWTFKFNELNKVASGMAMQKQYRRTYFSTPSSMAHEAYTFWTGERFNKGKPAAQRISVDTSHGALQQGRLCEDKIWRQIVTILDAEARGCDLFDIDELRQEYAADAFQNLLMCQFVDDGASIFPLQMLQPCMVDSWVVWGEDYKPFAARPLGDRQVWVGYDPAETGDTAGLVVVAPPAVPGGKFRVLERHQFRGMDFAAQAETIRQVTRRYWVTYIGIDVTGMGSGVAQLVRQFFPGLTTFSYSPEVKTRLVMKAWDVLHKGRLEFDAGWTDFAQALMAIRKTVTASGRQFTYTAGRTDNTGHADLAWALFHALHNEPLEGQTGTNSGFMETF</sequence>
<dbReference type="Pfam" id="PF17289">
    <property type="entry name" value="Terminase_6C"/>
    <property type="match status" value="1"/>
</dbReference>
<name>A0A1H3DIS4_9PSED</name>
<dbReference type="OrthoDB" id="8553810at2"/>
<evidence type="ECO:0000256" key="1">
    <source>
        <dbReference type="ARBA" id="ARBA00022612"/>
    </source>
</evidence>
<reference evidence="6" key="1">
    <citation type="submission" date="2016-10" db="EMBL/GenBank/DDBJ databases">
        <authorList>
            <person name="Varghese N."/>
            <person name="Submissions S."/>
        </authorList>
    </citation>
    <scope>NUCLEOTIDE SEQUENCE [LARGE SCALE GENOMIC DNA]</scope>
    <source>
        <strain evidence="6">NRRL B-59562</strain>
    </source>
</reference>
<dbReference type="RefSeq" id="WP_090230845.1">
    <property type="nucleotide sequence ID" value="NZ_FNNU01000005.1"/>
</dbReference>
<evidence type="ECO:0000313" key="6">
    <source>
        <dbReference type="Proteomes" id="UP000243778"/>
    </source>
</evidence>
<evidence type="ECO:0000256" key="2">
    <source>
        <dbReference type="SAM" id="MobiDB-lite"/>
    </source>
</evidence>
<dbReference type="Pfam" id="PF06056">
    <property type="entry name" value="Terminase_5"/>
    <property type="match status" value="1"/>
</dbReference>
<dbReference type="Gene3D" id="3.30.420.240">
    <property type="match status" value="1"/>
</dbReference>
<accession>A0A1H3DIS4</accession>
<dbReference type="Proteomes" id="UP000243778">
    <property type="component" value="Unassembled WGS sequence"/>
</dbReference>
<dbReference type="InterPro" id="IPR010332">
    <property type="entry name" value="ATPase_terminase-su_N"/>
</dbReference>
<dbReference type="InterPro" id="IPR035421">
    <property type="entry name" value="Terminase_6C"/>
</dbReference>
<feature type="region of interest" description="Disordered" evidence="2">
    <location>
        <begin position="105"/>
        <end position="129"/>
    </location>
</feature>
<keyword evidence="1" id="KW-1188">Viral release from host cell</keyword>
<gene>
    <name evidence="5" type="ORF">SAMN05216287_3436</name>
</gene>
<evidence type="ECO:0000259" key="4">
    <source>
        <dbReference type="Pfam" id="PF17289"/>
    </source>
</evidence>
<dbReference type="STRING" id="1007099.SAMN05216287_3436"/>